<organism evidence="3 4">
    <name type="scientific">Oligosphaera ethanolica</name>
    <dbReference type="NCBI Taxonomy" id="760260"/>
    <lineage>
        <taxon>Bacteria</taxon>
        <taxon>Pseudomonadati</taxon>
        <taxon>Lentisphaerota</taxon>
        <taxon>Oligosphaeria</taxon>
        <taxon>Oligosphaerales</taxon>
        <taxon>Oligosphaeraceae</taxon>
        <taxon>Oligosphaera</taxon>
    </lineage>
</organism>
<dbReference type="InterPro" id="IPR048520">
    <property type="entry name" value="LarA_C"/>
</dbReference>
<dbReference type="RefSeq" id="WP_307259606.1">
    <property type="nucleotide sequence ID" value="NZ_JAUSVL010000001.1"/>
</dbReference>
<dbReference type="Gene3D" id="3.40.50.11440">
    <property type="match status" value="1"/>
</dbReference>
<name>A0AAE3VDA9_9BACT</name>
<dbReference type="InterPro" id="IPR047926">
    <property type="entry name" value="Ni_dep_LarA"/>
</dbReference>
<accession>A0AAE3VDA9</accession>
<dbReference type="Pfam" id="PF09861">
    <property type="entry name" value="Lar_N"/>
    <property type="match status" value="1"/>
</dbReference>
<dbReference type="Proteomes" id="UP001238163">
    <property type="component" value="Unassembled WGS sequence"/>
</dbReference>
<dbReference type="AlphaFoldDB" id="A0AAE3VDA9"/>
<dbReference type="PANTHER" id="PTHR33171">
    <property type="entry name" value="LAR_N DOMAIN-CONTAINING PROTEIN"/>
    <property type="match status" value="1"/>
</dbReference>
<dbReference type="InterPro" id="IPR018657">
    <property type="entry name" value="LarA-like_N"/>
</dbReference>
<dbReference type="GO" id="GO:0050043">
    <property type="term" value="F:lactate racemase activity"/>
    <property type="evidence" value="ECO:0007669"/>
    <property type="project" value="InterPro"/>
</dbReference>
<evidence type="ECO:0000313" key="3">
    <source>
        <dbReference type="EMBL" id="MDQ0288285.1"/>
    </source>
</evidence>
<reference evidence="3" key="1">
    <citation type="submission" date="2023-07" db="EMBL/GenBank/DDBJ databases">
        <title>Genomic Encyclopedia of Type Strains, Phase IV (KMG-IV): sequencing the most valuable type-strain genomes for metagenomic binning, comparative biology and taxonomic classification.</title>
        <authorList>
            <person name="Goeker M."/>
        </authorList>
    </citation>
    <scope>NUCLEOTIDE SEQUENCE</scope>
    <source>
        <strain evidence="3">DSM 24202</strain>
    </source>
</reference>
<evidence type="ECO:0000259" key="2">
    <source>
        <dbReference type="Pfam" id="PF21113"/>
    </source>
</evidence>
<dbReference type="InterPro" id="IPR048068">
    <property type="entry name" value="LarA-like"/>
</dbReference>
<evidence type="ECO:0000259" key="1">
    <source>
        <dbReference type="Pfam" id="PF09861"/>
    </source>
</evidence>
<dbReference type="Pfam" id="PF21113">
    <property type="entry name" value="LarA_C"/>
    <property type="match status" value="1"/>
</dbReference>
<proteinExistence type="predicted"/>
<gene>
    <name evidence="3" type="ORF">J3R75_000392</name>
</gene>
<dbReference type="NCBIfam" id="NF033504">
    <property type="entry name" value="Ni_dep_LarA"/>
    <property type="match status" value="1"/>
</dbReference>
<evidence type="ECO:0000313" key="4">
    <source>
        <dbReference type="Proteomes" id="UP001238163"/>
    </source>
</evidence>
<sequence>MAQVSVPYAKSAVTFTIPDENLVGIYESSVHHCQPAADGLALVEEALAHPIGSAPLATLARGKRRAVIIVSDHTRPVPSRAILPPMLRQLREGNPAIDITLLVATGLHRATSADELRQKLGDDIYDHEKIVMHDSRDAASLCFLGILPSGGELWINKLAVDCDLLLAEGFIEPHFFAGFSGGRKSVLPGIAGTATVLANHCSEFIQSPLARTGNLDGNPLHRDMLWAARQARLAFIVNVVINGAKEVIKAFAGDSVAAHDAGCEYLRGLCQIEVPAADIVITSNGGYPLDQNIYQAVKGMTAGEFGSAPGTVIILAAACNDGHGGEQFYRFLADAANPAELLARLAKVPQAETLPDQWESQVLARILSQHQVILLSDQCDPAIIRGLHLEVARTPAEALAKAFAIKGAGARVAVIPDGVSVIATYKTGG</sequence>
<keyword evidence="4" id="KW-1185">Reference proteome</keyword>
<dbReference type="InterPro" id="IPR043166">
    <property type="entry name" value="LarA-like_C"/>
</dbReference>
<dbReference type="EMBL" id="JAUSVL010000001">
    <property type="protein sequence ID" value="MDQ0288285.1"/>
    <property type="molecule type" value="Genomic_DNA"/>
</dbReference>
<dbReference type="PANTHER" id="PTHR33171:SF17">
    <property type="entry name" value="LARA-LIKE N-TERMINAL DOMAIN-CONTAINING PROTEIN"/>
    <property type="match status" value="1"/>
</dbReference>
<feature type="domain" description="Lactate racemase C-terminal" evidence="2">
    <location>
        <begin position="276"/>
        <end position="422"/>
    </location>
</feature>
<dbReference type="Gene3D" id="3.90.226.30">
    <property type="match status" value="1"/>
</dbReference>
<comment type="caution">
    <text evidence="3">The sequence shown here is derived from an EMBL/GenBank/DDBJ whole genome shotgun (WGS) entry which is preliminary data.</text>
</comment>
<feature type="domain" description="LarA-like N-terminal" evidence="1">
    <location>
        <begin position="8"/>
        <end position="213"/>
    </location>
</feature>
<protein>
    <submittedName>
        <fullName evidence="3">Nickel-dependent lactate racemase</fullName>
    </submittedName>
</protein>